<dbReference type="RefSeq" id="WP_062537809.1">
    <property type="nucleotide sequence ID" value="NZ_DF970248.1"/>
</dbReference>
<dbReference type="OrthoDB" id="5298532at2"/>
<dbReference type="PANTHER" id="PTHR36154:SF1">
    <property type="entry name" value="DNA-BINDING TRANSCRIPTIONAL ACTIVATOR ALPA"/>
    <property type="match status" value="1"/>
</dbReference>
<dbReference type="Proteomes" id="UP000253740">
    <property type="component" value="Unassembled WGS sequence"/>
</dbReference>
<dbReference type="Pfam" id="PF05930">
    <property type="entry name" value="Phage_AlpA"/>
    <property type="match status" value="1"/>
</dbReference>
<sequence length="71" mass="7888">MQGTTTPPRLLRLPEVIRTTGLSRSSIYDLIAQGRFPRPIPLTASARAWDSREIEIWIAERIAARDEGAAA</sequence>
<keyword evidence="3" id="KW-1185">Reference proteome</keyword>
<protein>
    <submittedName>
        <fullName evidence="1">DNA-binding protein</fullName>
    </submittedName>
    <submittedName>
        <fullName evidence="2">Prophage regulatory protein</fullName>
    </submittedName>
</protein>
<dbReference type="AlphaFoldDB" id="A0A0K8QQT2"/>
<evidence type="ECO:0000313" key="1">
    <source>
        <dbReference type="EMBL" id="GAN43963.1"/>
    </source>
</evidence>
<name>A0A0K8QQT2_9GAMM</name>
<dbReference type="EMBL" id="DF970248">
    <property type="protein sequence ID" value="GAP67258.1"/>
    <property type="molecule type" value="Genomic_DNA"/>
</dbReference>
<dbReference type="EMBL" id="DF952378">
    <property type="protein sequence ID" value="GAN43963.1"/>
    <property type="molecule type" value="Genomic_DNA"/>
</dbReference>
<evidence type="ECO:0000313" key="3">
    <source>
        <dbReference type="Proteomes" id="UP000253740"/>
    </source>
</evidence>
<reference evidence="1" key="1">
    <citation type="submission" date="2015-03" db="EMBL/GenBank/DDBJ databases">
        <title>Draft genome sequence of Mizugakiibacter sediminis skMP5.</title>
        <authorList>
            <person name="Watanabe T."/>
            <person name="Kojima H."/>
            <person name="Fukui M."/>
        </authorList>
    </citation>
    <scope>NUCLEOTIDE SEQUENCE</scope>
    <source>
        <strain evidence="1">SkMP5</strain>
    </source>
</reference>
<evidence type="ECO:0000313" key="2">
    <source>
        <dbReference type="EMBL" id="GAP67258.1"/>
    </source>
</evidence>
<dbReference type="GO" id="GO:0003677">
    <property type="term" value="F:DNA binding"/>
    <property type="evidence" value="ECO:0007669"/>
    <property type="project" value="UniProtKB-KW"/>
</dbReference>
<dbReference type="HOGENOM" id="CLU_140176_15_1_6"/>
<accession>A0A0K8QQT2</accession>
<reference evidence="2" key="2">
    <citation type="submission" date="2015-08" db="EMBL/GenBank/DDBJ databases">
        <title>Complete DNA Sequence of Pseudomonas syringae pv. actinidiae, the Causal Agent of Kiwifruit Canker Disease.</title>
        <authorList>
            <person name="Rikkerink E.H.A."/>
            <person name="Fineran P.C."/>
        </authorList>
    </citation>
    <scope>NUCLEOTIDE SEQUENCE</scope>
    <source>
        <strain evidence="2">SkMP5</strain>
    </source>
</reference>
<organism evidence="2">
    <name type="scientific">Mizugakiibacter sediminis</name>
    <dbReference type="NCBI Taxonomy" id="1475481"/>
    <lineage>
        <taxon>Bacteria</taxon>
        <taxon>Pseudomonadati</taxon>
        <taxon>Pseudomonadota</taxon>
        <taxon>Gammaproteobacteria</taxon>
        <taxon>Lysobacterales</taxon>
        <taxon>Rhodanobacteraceae</taxon>
        <taxon>Mizugakiibacter</taxon>
    </lineage>
</organism>
<dbReference type="InterPro" id="IPR052931">
    <property type="entry name" value="Prophage_regulatory_activator"/>
</dbReference>
<gene>
    <name evidence="1" type="ORF">MBSD_0477</name>
    <name evidence="2" type="ORF">MBSD_n2576</name>
</gene>
<proteinExistence type="predicted"/>
<dbReference type="InterPro" id="IPR010260">
    <property type="entry name" value="AlpA"/>
</dbReference>
<dbReference type="STRING" id="1475481.GCA_000953855_02624"/>
<keyword evidence="1" id="KW-0238">DNA-binding</keyword>
<dbReference type="Gene3D" id="1.10.238.160">
    <property type="match status" value="1"/>
</dbReference>
<dbReference type="PANTHER" id="PTHR36154">
    <property type="entry name" value="DNA-BINDING TRANSCRIPTIONAL ACTIVATOR ALPA"/>
    <property type="match status" value="1"/>
</dbReference>